<evidence type="ECO:0000256" key="7">
    <source>
        <dbReference type="SAM" id="Phobius"/>
    </source>
</evidence>
<feature type="transmembrane region" description="Helical" evidence="7">
    <location>
        <begin position="300"/>
        <end position="323"/>
    </location>
</feature>
<keyword evidence="11" id="KW-1185">Reference proteome</keyword>
<dbReference type="Pfam" id="PF12704">
    <property type="entry name" value="MacB_PCD"/>
    <property type="match status" value="1"/>
</dbReference>
<evidence type="ECO:0000256" key="2">
    <source>
        <dbReference type="ARBA" id="ARBA00022475"/>
    </source>
</evidence>
<evidence type="ECO:0000256" key="6">
    <source>
        <dbReference type="SAM" id="MobiDB-lite"/>
    </source>
</evidence>
<dbReference type="Proteomes" id="UP000682739">
    <property type="component" value="Chromosome"/>
</dbReference>
<dbReference type="PANTHER" id="PTHR43738">
    <property type="entry name" value="ABC TRANSPORTER, MEMBRANE PROTEIN"/>
    <property type="match status" value="1"/>
</dbReference>
<dbReference type="InterPro" id="IPR003838">
    <property type="entry name" value="ABC3_permease_C"/>
</dbReference>
<feature type="domain" description="MacB-like periplasmic core" evidence="9">
    <location>
        <begin position="18"/>
        <end position="200"/>
    </location>
</feature>
<feature type="region of interest" description="Disordered" evidence="6">
    <location>
        <begin position="212"/>
        <end position="234"/>
    </location>
</feature>
<protein>
    <submittedName>
        <fullName evidence="10">ABC transporter permease</fullName>
    </submittedName>
</protein>
<reference evidence="10" key="1">
    <citation type="submission" date="2021-03" db="EMBL/GenBank/DDBJ databases">
        <title>Description of Psychrosphaera ytuae sp. nov. isolated from deep sea sediment of South China Sea.</title>
        <authorList>
            <person name="Zhang J."/>
            <person name="Xu X.-D."/>
        </authorList>
    </citation>
    <scope>NUCLEOTIDE SEQUENCE</scope>
    <source>
        <strain evidence="10">MTZ26</strain>
    </source>
</reference>
<feature type="transmembrane region" description="Helical" evidence="7">
    <location>
        <begin position="396"/>
        <end position="416"/>
    </location>
</feature>
<evidence type="ECO:0000313" key="11">
    <source>
        <dbReference type="Proteomes" id="UP000682739"/>
    </source>
</evidence>
<evidence type="ECO:0000256" key="3">
    <source>
        <dbReference type="ARBA" id="ARBA00022692"/>
    </source>
</evidence>
<keyword evidence="2" id="KW-1003">Cell membrane</keyword>
<evidence type="ECO:0000259" key="8">
    <source>
        <dbReference type="Pfam" id="PF02687"/>
    </source>
</evidence>
<dbReference type="GO" id="GO:0005886">
    <property type="term" value="C:plasma membrane"/>
    <property type="evidence" value="ECO:0007669"/>
    <property type="project" value="UniProtKB-SubCell"/>
</dbReference>
<feature type="domain" description="ABC3 transporter permease C-terminal" evidence="8">
    <location>
        <begin position="304"/>
        <end position="422"/>
    </location>
</feature>
<dbReference type="RefSeq" id="WP_208833147.1">
    <property type="nucleotide sequence ID" value="NZ_CP072110.1"/>
</dbReference>
<evidence type="ECO:0000259" key="9">
    <source>
        <dbReference type="Pfam" id="PF12704"/>
    </source>
</evidence>
<accession>A0A975HJA6</accession>
<evidence type="ECO:0000256" key="5">
    <source>
        <dbReference type="ARBA" id="ARBA00023136"/>
    </source>
</evidence>
<organism evidence="10 11">
    <name type="scientific">Psychrosphaera ytuae</name>
    <dbReference type="NCBI Taxonomy" id="2820710"/>
    <lineage>
        <taxon>Bacteria</taxon>
        <taxon>Pseudomonadati</taxon>
        <taxon>Pseudomonadota</taxon>
        <taxon>Gammaproteobacteria</taxon>
        <taxon>Alteromonadales</taxon>
        <taxon>Pseudoalteromonadaceae</taxon>
        <taxon>Psychrosphaera</taxon>
    </lineage>
</organism>
<dbReference type="EMBL" id="CP072110">
    <property type="protein sequence ID" value="QTH65112.1"/>
    <property type="molecule type" value="Genomic_DNA"/>
</dbReference>
<gene>
    <name evidence="10" type="ORF">J1N51_06650</name>
</gene>
<evidence type="ECO:0000256" key="4">
    <source>
        <dbReference type="ARBA" id="ARBA00022989"/>
    </source>
</evidence>
<comment type="subcellular location">
    <subcellularLocation>
        <location evidence="1">Cell membrane</location>
        <topology evidence="1">Multi-pass membrane protein</topology>
    </subcellularLocation>
</comment>
<dbReference type="Pfam" id="PF02687">
    <property type="entry name" value="FtsX"/>
    <property type="match status" value="1"/>
</dbReference>
<keyword evidence="5 7" id="KW-0472">Membrane</keyword>
<name>A0A975HJA6_9GAMM</name>
<evidence type="ECO:0000256" key="1">
    <source>
        <dbReference type="ARBA" id="ARBA00004651"/>
    </source>
</evidence>
<dbReference type="InterPro" id="IPR025857">
    <property type="entry name" value="MacB_PCD"/>
</dbReference>
<keyword evidence="3 7" id="KW-0812">Transmembrane</keyword>
<proteinExistence type="predicted"/>
<feature type="transmembrane region" description="Helical" evidence="7">
    <location>
        <begin position="343"/>
        <end position="376"/>
    </location>
</feature>
<dbReference type="KEGG" id="psym:J1N51_06650"/>
<sequence length="431" mass="47294">MFVNIAKQSLVNRKGTVLLTVLALTISIFVLLAVEHIRAQAKQSFSRTVSGVDLIVGPRTGPLNLLLGSVFRIGETGQAISWQTYQTLKDHPMVSWAAPIALGDSHKGHRVLATTSQYYEHFKYGNKQALSFAIGNEPQQDFDLVLGADIASKFNYQVGDDIVLSHGTGVTSFTHHDGTPFKVVGILDKTGTPVDQTLHINFHGLALMHGEEHEEHEEHEAHGHHGHDHDHSEHLLSAHKAADVDDNETKVSAIFVGLKARYASLIMQKWANDFKGEPISAILPGVALTQLWQIVGSIEVVLQVIAGLVLLTTLIGMSTMLLATMKERTREIAIFRTLGARPVFVFSLIQLEVIIITLVSMIVAVVVLWLGMMMAQQYLATQMGLFIDANVLTVETLWLLTFVLLGSVVIGMIPAVKAYKSSLHTSLQIKQ</sequence>
<dbReference type="AlphaFoldDB" id="A0A975HJA6"/>
<dbReference type="PANTHER" id="PTHR43738:SF2">
    <property type="entry name" value="ABC TRANSPORTER PERMEASE"/>
    <property type="match status" value="1"/>
</dbReference>
<keyword evidence="4 7" id="KW-1133">Transmembrane helix</keyword>
<dbReference type="InterPro" id="IPR051125">
    <property type="entry name" value="ABC-4/HrtB_transporter"/>
</dbReference>
<evidence type="ECO:0000313" key="10">
    <source>
        <dbReference type="EMBL" id="QTH65112.1"/>
    </source>
</evidence>